<accession>A0A6I2RF11</accession>
<feature type="region of interest" description="Disordered" evidence="1">
    <location>
        <begin position="172"/>
        <end position="191"/>
    </location>
</feature>
<gene>
    <name evidence="2" type="ORF">GKE90_03020</name>
</gene>
<dbReference type="EMBL" id="WKPO01000002">
    <property type="protein sequence ID" value="MSB47673.1"/>
    <property type="molecule type" value="Genomic_DNA"/>
</dbReference>
<evidence type="ECO:0000256" key="1">
    <source>
        <dbReference type="SAM" id="MobiDB-lite"/>
    </source>
</evidence>
<organism evidence="2 3">
    <name type="scientific">Flavonifractor plautii</name>
    <name type="common">Fusobacterium plautii</name>
    <dbReference type="NCBI Taxonomy" id="292800"/>
    <lineage>
        <taxon>Bacteria</taxon>
        <taxon>Bacillati</taxon>
        <taxon>Bacillota</taxon>
        <taxon>Clostridia</taxon>
        <taxon>Eubacteriales</taxon>
        <taxon>Oscillospiraceae</taxon>
        <taxon>Flavonifractor</taxon>
    </lineage>
</organism>
<name>A0A6I2RF11_FLAPL</name>
<evidence type="ECO:0000313" key="2">
    <source>
        <dbReference type="EMBL" id="MSB47673.1"/>
    </source>
</evidence>
<dbReference type="AlphaFoldDB" id="A0A6I2RF11"/>
<dbReference type="RefSeq" id="WP_138308118.1">
    <property type="nucleotide sequence ID" value="NZ_JADMVC010000075.1"/>
</dbReference>
<evidence type="ECO:0000313" key="3">
    <source>
        <dbReference type="Proteomes" id="UP000429811"/>
    </source>
</evidence>
<dbReference type="Pfam" id="PF12687">
    <property type="entry name" value="DUF3801"/>
    <property type="match status" value="1"/>
</dbReference>
<dbReference type="InterPro" id="IPR024234">
    <property type="entry name" value="DUF3801"/>
</dbReference>
<protein>
    <submittedName>
        <fullName evidence="2">DUF3801 domain-containing protein</fullName>
    </submittedName>
</protein>
<comment type="caution">
    <text evidence="2">The sequence shown here is derived from an EMBL/GenBank/DDBJ whole genome shotgun (WGS) entry which is preliminary data.</text>
</comment>
<reference evidence="2 3" key="1">
    <citation type="journal article" date="2019" name="Nat. Med.">
        <title>A library of human gut bacterial isolates paired with longitudinal multiomics data enables mechanistic microbiome research.</title>
        <authorList>
            <person name="Poyet M."/>
            <person name="Groussin M."/>
            <person name="Gibbons S.M."/>
            <person name="Avila-Pacheco J."/>
            <person name="Jiang X."/>
            <person name="Kearney S.M."/>
            <person name="Perrotta A.R."/>
            <person name="Berdy B."/>
            <person name="Zhao S."/>
            <person name="Lieberman T.D."/>
            <person name="Swanson P.K."/>
            <person name="Smith M."/>
            <person name="Roesemann S."/>
            <person name="Alexander J.E."/>
            <person name="Rich S.A."/>
            <person name="Livny J."/>
            <person name="Vlamakis H."/>
            <person name="Clish C."/>
            <person name="Bullock K."/>
            <person name="Deik A."/>
            <person name="Scott J."/>
            <person name="Pierce K.A."/>
            <person name="Xavier R.J."/>
            <person name="Alm E.J."/>
        </authorList>
    </citation>
    <scope>NUCLEOTIDE SEQUENCE [LARGE SCALE GENOMIC DNA]</scope>
    <source>
        <strain evidence="2 3">BIOML-A5</strain>
    </source>
</reference>
<dbReference type="Proteomes" id="UP000429811">
    <property type="component" value="Unassembled WGS sequence"/>
</dbReference>
<proteinExistence type="predicted"/>
<sequence>MSQGSEAAEQMTREAIQISEAAAKLAALGAKNLAALCLALANENQKLRGKTHMNALLRSGKELRVFDLKEQDLTVFKQEAKKYGVLFSVIKDSANGNGHVDILAKAEDVSKLNRIFERLHYAAPEQTRSEDEPLKKAGSRVLQENRSAERGTGWKQEKAEIEEPLSVIARIRQYKRQERQTPPLPGKEKER</sequence>
<feature type="region of interest" description="Disordered" evidence="1">
    <location>
        <begin position="124"/>
        <end position="157"/>
    </location>
</feature>